<feature type="region of interest" description="Disordered" evidence="1">
    <location>
        <begin position="1"/>
        <end position="66"/>
    </location>
</feature>
<dbReference type="InterPro" id="IPR022292">
    <property type="entry name" value="CHP03843"/>
</dbReference>
<evidence type="ECO:0000256" key="1">
    <source>
        <dbReference type="SAM" id="MobiDB-lite"/>
    </source>
</evidence>
<reference evidence="2 3" key="1">
    <citation type="submission" date="2019-11" db="EMBL/GenBank/DDBJ databases">
        <title>Gordonia sp. nov., a novel actinobacterium isolated from mangrove soil in Hainan.</title>
        <authorList>
            <person name="Huang X."/>
            <person name="Xie Y."/>
            <person name="Chu X."/>
            <person name="Xiao K."/>
        </authorList>
    </citation>
    <scope>NUCLEOTIDE SEQUENCE [LARGE SCALE GENOMIC DNA]</scope>
    <source>
        <strain evidence="2 3">HNM0687</strain>
    </source>
</reference>
<sequence>MSPTTWRPTPTTRPTPGRATRTDVTVGEPTDPGRGPSETSHPGPSETPRPALPGDEPPTPGAADPLRDGELVILGRIPTASNATLVCDAVLDGAEVRCVYKPVRGEVPLWDFPDGTLAGREVASYLISEALGWQVIPTTVFRDGPLGRGMVQRWVLTADNDDPDTRHEAASELPTPKVDLVDLCPADTVPVGYRPILRALDAMGEAVVLVHADDPRLQRMAVLDVILNNADRKGGHVLEGLDGGVYGVDHGICLHSDDKLRTVLWGWAGENIPGHLVAGLAELADHLASSDHPLTEELAEHITEFEVLALAERSAELATRATMPHPPGHRPIPWPPF</sequence>
<feature type="compositionally biased region" description="Pro residues" evidence="1">
    <location>
        <begin position="45"/>
        <end position="60"/>
    </location>
</feature>
<protein>
    <submittedName>
        <fullName evidence="2">SCO1664 family protein</fullName>
    </submittedName>
</protein>
<proteinExistence type="predicted"/>
<dbReference type="EMBL" id="WMBR01000003">
    <property type="protein sequence ID" value="MXP22164.1"/>
    <property type="molecule type" value="Genomic_DNA"/>
</dbReference>
<gene>
    <name evidence="2" type="ORF">GIY30_12495</name>
</gene>
<organism evidence="2 3">
    <name type="scientific">Gordonia mangrovi</name>
    <dbReference type="NCBI Taxonomy" id="2665643"/>
    <lineage>
        <taxon>Bacteria</taxon>
        <taxon>Bacillati</taxon>
        <taxon>Actinomycetota</taxon>
        <taxon>Actinomycetes</taxon>
        <taxon>Mycobacteriales</taxon>
        <taxon>Gordoniaceae</taxon>
        <taxon>Gordonia</taxon>
    </lineage>
</organism>
<dbReference type="Proteomes" id="UP000475545">
    <property type="component" value="Unassembled WGS sequence"/>
</dbReference>
<comment type="caution">
    <text evidence="2">The sequence shown here is derived from an EMBL/GenBank/DDBJ whole genome shotgun (WGS) entry which is preliminary data.</text>
</comment>
<name>A0A6L7GQE5_9ACTN</name>
<evidence type="ECO:0000313" key="3">
    <source>
        <dbReference type="Proteomes" id="UP000475545"/>
    </source>
</evidence>
<keyword evidence="3" id="KW-1185">Reference proteome</keyword>
<accession>A0A6L7GQE5</accession>
<feature type="compositionally biased region" description="Low complexity" evidence="1">
    <location>
        <begin position="1"/>
        <end position="19"/>
    </location>
</feature>
<dbReference type="NCBIfam" id="TIGR03843">
    <property type="entry name" value="SCO1664 family protein"/>
    <property type="match status" value="1"/>
</dbReference>
<dbReference type="AlphaFoldDB" id="A0A6L7GQE5"/>
<evidence type="ECO:0000313" key="2">
    <source>
        <dbReference type="EMBL" id="MXP22164.1"/>
    </source>
</evidence>